<keyword evidence="3" id="KW-0479">Metal-binding</keyword>
<dbReference type="Proteomes" id="UP000051820">
    <property type="component" value="Unassembled WGS sequence"/>
</dbReference>
<dbReference type="GO" id="GO:0046872">
    <property type="term" value="F:metal ion binding"/>
    <property type="evidence" value="ECO:0007669"/>
    <property type="project" value="UniProtKB-KW"/>
</dbReference>
<comment type="caution">
    <text evidence="7">The sequence shown here is derived from an EMBL/GenBank/DDBJ whole genome shotgun (WGS) entry which is preliminary data.</text>
</comment>
<keyword evidence="2" id="KW-0235">DNA replication</keyword>
<dbReference type="RefSeq" id="WP_010622941.1">
    <property type="nucleotide sequence ID" value="NZ_AZGF01000023.1"/>
</dbReference>
<keyword evidence="8" id="KW-1185">Reference proteome</keyword>
<keyword evidence="4" id="KW-0862">Zinc</keyword>
<evidence type="ECO:0008006" key="9">
    <source>
        <dbReference type="Google" id="ProtNLM"/>
    </source>
</evidence>
<dbReference type="STRING" id="1423807.FD16_GL001045"/>
<dbReference type="InterPro" id="IPR010377">
    <property type="entry name" value="YabA"/>
</dbReference>
<reference evidence="7 8" key="1">
    <citation type="journal article" date="2015" name="Genome Announc.">
        <title>Expanding the biotechnology potential of lactobacilli through comparative genomics of 213 strains and associated genera.</title>
        <authorList>
            <person name="Sun Z."/>
            <person name="Harris H.M."/>
            <person name="McCann A."/>
            <person name="Guo C."/>
            <person name="Argimon S."/>
            <person name="Zhang W."/>
            <person name="Yang X."/>
            <person name="Jeffery I.B."/>
            <person name="Cooney J.C."/>
            <person name="Kagawa T.F."/>
            <person name="Liu W."/>
            <person name="Song Y."/>
            <person name="Salvetti E."/>
            <person name="Wrobel A."/>
            <person name="Rasinkangas P."/>
            <person name="Parkhill J."/>
            <person name="Rea M.C."/>
            <person name="O'Sullivan O."/>
            <person name="Ritari J."/>
            <person name="Douillard F.P."/>
            <person name="Paul Ross R."/>
            <person name="Yang R."/>
            <person name="Briner A.E."/>
            <person name="Felis G.E."/>
            <person name="de Vos W.M."/>
            <person name="Barrangou R."/>
            <person name="Klaenhammer T.R."/>
            <person name="Caufield P.W."/>
            <person name="Cui Y."/>
            <person name="Zhang H."/>
            <person name="O'Toole P.W."/>
        </authorList>
    </citation>
    <scope>NUCLEOTIDE SEQUENCE [LARGE SCALE GENOMIC DNA]</scope>
    <source>
        <strain evidence="7 8">DSM 5007</strain>
    </source>
</reference>
<proteinExistence type="predicted"/>
<dbReference type="GO" id="GO:0006260">
    <property type="term" value="P:DNA replication"/>
    <property type="evidence" value="ECO:0007669"/>
    <property type="project" value="UniProtKB-KW"/>
</dbReference>
<keyword evidence="1" id="KW-0963">Cytoplasm</keyword>
<dbReference type="GO" id="GO:0008156">
    <property type="term" value="P:negative regulation of DNA replication"/>
    <property type="evidence" value="ECO:0007669"/>
    <property type="project" value="UniProtKB-KW"/>
</dbReference>
<sequence>MSEDLEKSKIYDRFERVTEQTKDLLEKMEQLQLQITEVLEENAELTIENEHLHKLIAENQQENESAELSSSRQNLQKLYEQGFHVCNEYYGKRLDHHESCTFCLDAIFGRRGNGAN</sequence>
<dbReference type="EMBL" id="AZGF01000023">
    <property type="protein sequence ID" value="KRM11011.1"/>
    <property type="molecule type" value="Genomic_DNA"/>
</dbReference>
<evidence type="ECO:0000313" key="7">
    <source>
        <dbReference type="EMBL" id="KRM11011.1"/>
    </source>
</evidence>
<name>A0A0R1W6P4_9LACO</name>
<dbReference type="eggNOG" id="COG4467">
    <property type="taxonomic scope" value="Bacteria"/>
</dbReference>
<dbReference type="AlphaFoldDB" id="A0A0R1W6P4"/>
<evidence type="ECO:0000256" key="1">
    <source>
        <dbReference type="ARBA" id="ARBA00022490"/>
    </source>
</evidence>
<evidence type="ECO:0000313" key="8">
    <source>
        <dbReference type="Proteomes" id="UP000051820"/>
    </source>
</evidence>
<protein>
    <recommendedName>
        <fullName evidence="9">Initiation-control protein YabA</fullName>
    </recommendedName>
</protein>
<evidence type="ECO:0000256" key="4">
    <source>
        <dbReference type="ARBA" id="ARBA00022833"/>
    </source>
</evidence>
<gene>
    <name evidence="7" type="ORF">FD16_GL001045</name>
</gene>
<dbReference type="Gene3D" id="1.20.58.300">
    <property type="entry name" value="FlgN-like"/>
    <property type="match status" value="1"/>
</dbReference>
<keyword evidence="5" id="KW-0236">DNA replication inhibitor</keyword>
<organism evidence="7 8">
    <name type="scientific">Paucilactobacillus suebicus DSM 5007 = KCTC 3549</name>
    <dbReference type="NCBI Taxonomy" id="1423807"/>
    <lineage>
        <taxon>Bacteria</taxon>
        <taxon>Bacillati</taxon>
        <taxon>Bacillota</taxon>
        <taxon>Bacilli</taxon>
        <taxon>Lactobacillales</taxon>
        <taxon>Lactobacillaceae</taxon>
        <taxon>Paucilactobacillus</taxon>
    </lineage>
</organism>
<evidence type="ECO:0000256" key="5">
    <source>
        <dbReference type="ARBA" id="ARBA00022880"/>
    </source>
</evidence>
<keyword evidence="6" id="KW-0175">Coiled coil</keyword>
<dbReference type="PIRSF" id="PIRSF021439">
    <property type="entry name" value="DUF972"/>
    <property type="match status" value="1"/>
</dbReference>
<accession>A0A0R1W6P4</accession>
<dbReference type="PATRIC" id="fig|1423807.3.peg.1063"/>
<evidence type="ECO:0000256" key="6">
    <source>
        <dbReference type="SAM" id="Coils"/>
    </source>
</evidence>
<feature type="coiled-coil region" evidence="6">
    <location>
        <begin position="11"/>
        <end position="81"/>
    </location>
</feature>
<dbReference type="OrthoDB" id="2112130at2"/>
<evidence type="ECO:0000256" key="3">
    <source>
        <dbReference type="ARBA" id="ARBA00022723"/>
    </source>
</evidence>
<dbReference type="Pfam" id="PF06156">
    <property type="entry name" value="YabA"/>
    <property type="match status" value="1"/>
</dbReference>
<evidence type="ECO:0000256" key="2">
    <source>
        <dbReference type="ARBA" id="ARBA00022705"/>
    </source>
</evidence>